<feature type="domain" description="DUF4440" evidence="2">
    <location>
        <begin position="32"/>
        <end position="145"/>
    </location>
</feature>
<dbReference type="Pfam" id="PF14534">
    <property type="entry name" value="DUF4440"/>
    <property type="match status" value="1"/>
</dbReference>
<feature type="signal peptide" evidence="1">
    <location>
        <begin position="1"/>
        <end position="22"/>
    </location>
</feature>
<comment type="caution">
    <text evidence="3">The sequence shown here is derived from an EMBL/GenBank/DDBJ whole genome shotgun (WGS) entry which is preliminary data.</text>
</comment>
<evidence type="ECO:0000313" key="3">
    <source>
        <dbReference type="EMBL" id="MCP9272224.1"/>
    </source>
</evidence>
<name>A0ABT1LZ95_9MYCO</name>
<protein>
    <submittedName>
        <fullName evidence="3">SgcJ/EcaC family oxidoreductase</fullName>
    </submittedName>
</protein>
<dbReference type="PROSITE" id="PS51257">
    <property type="entry name" value="PROKAR_LIPOPROTEIN"/>
    <property type="match status" value="1"/>
</dbReference>
<feature type="chain" id="PRO_5045641789" evidence="1">
    <location>
        <begin position="23"/>
        <end position="154"/>
    </location>
</feature>
<dbReference type="NCBIfam" id="TIGR02246">
    <property type="entry name" value="SgcJ/EcaC family oxidoreductase"/>
    <property type="match status" value="1"/>
</dbReference>
<dbReference type="Gene3D" id="3.10.450.50">
    <property type="match status" value="1"/>
</dbReference>
<dbReference type="InterPro" id="IPR027843">
    <property type="entry name" value="DUF4440"/>
</dbReference>
<keyword evidence="1" id="KW-0732">Signal</keyword>
<dbReference type="InterPro" id="IPR011944">
    <property type="entry name" value="Steroid_delta5-4_isomerase"/>
</dbReference>
<evidence type="ECO:0000259" key="2">
    <source>
        <dbReference type="Pfam" id="PF14534"/>
    </source>
</evidence>
<evidence type="ECO:0000256" key="1">
    <source>
        <dbReference type="SAM" id="SignalP"/>
    </source>
</evidence>
<accession>A0ABT1LZ95</accession>
<dbReference type="RefSeq" id="WP_255059404.1">
    <property type="nucleotide sequence ID" value="NZ_JANDBD010000003.1"/>
</dbReference>
<sequence length="154" mass="16941">MIRAAAVAVVGALLVAACSTSAPDRAGDRAAIEAALRQWPSAFNAKRIDDVCGLFADDVVLVYPDSPDRDHREFCDQMRALFADRSKSFTYAEPDIREVRVDGDLAVVRVMWTLTVRDAAGRVVETVVEDGVDVFSRQSDGSWKIHISHAFTKE</sequence>
<dbReference type="InterPro" id="IPR032710">
    <property type="entry name" value="NTF2-like_dom_sf"/>
</dbReference>
<evidence type="ECO:0000313" key="4">
    <source>
        <dbReference type="Proteomes" id="UP001651690"/>
    </source>
</evidence>
<gene>
    <name evidence="3" type="ORF">NM203_08505</name>
</gene>
<dbReference type="Proteomes" id="UP001651690">
    <property type="component" value="Unassembled WGS sequence"/>
</dbReference>
<proteinExistence type="predicted"/>
<reference evidence="3 4" key="1">
    <citation type="submission" date="2022-06" db="EMBL/GenBank/DDBJ databases">
        <title>Mycolicibacterium sp. CAU 1645 isolated from seawater.</title>
        <authorList>
            <person name="Kim W."/>
        </authorList>
    </citation>
    <scope>NUCLEOTIDE SEQUENCE [LARGE SCALE GENOMIC DNA]</scope>
    <source>
        <strain evidence="3 4">CAU 1645</strain>
    </source>
</reference>
<dbReference type="EMBL" id="JANDBD010000003">
    <property type="protein sequence ID" value="MCP9272224.1"/>
    <property type="molecule type" value="Genomic_DNA"/>
</dbReference>
<organism evidence="3 4">
    <name type="scientific">Mycolicibacterium arenosum</name>
    <dbReference type="NCBI Taxonomy" id="2952157"/>
    <lineage>
        <taxon>Bacteria</taxon>
        <taxon>Bacillati</taxon>
        <taxon>Actinomycetota</taxon>
        <taxon>Actinomycetes</taxon>
        <taxon>Mycobacteriales</taxon>
        <taxon>Mycobacteriaceae</taxon>
        <taxon>Mycolicibacterium</taxon>
    </lineage>
</organism>
<keyword evidence="4" id="KW-1185">Reference proteome</keyword>
<dbReference type="SUPFAM" id="SSF54427">
    <property type="entry name" value="NTF2-like"/>
    <property type="match status" value="1"/>
</dbReference>